<dbReference type="KEGG" id="azc:AZC_4518"/>
<dbReference type="HOGENOM" id="CLU_2821806_0_0_5"/>
<reference evidence="2 3" key="3">
    <citation type="journal article" date="2008" name="BMC Genomics">
        <title>The genome of the versatile nitrogen fixer Azorhizobium caulinodans ORS571.</title>
        <authorList>
            <person name="Lee KB."/>
            <person name="Backer P.D."/>
            <person name="Aono T."/>
            <person name="Liu CT."/>
            <person name="Suzuki S."/>
            <person name="Suzuki T."/>
            <person name="Kaneko T."/>
            <person name="Yamada M."/>
            <person name="Tabata S."/>
            <person name="Kupfer D.M."/>
            <person name="Najar F.Z."/>
            <person name="Wiley G.B."/>
            <person name="Roe B."/>
            <person name="Binnewies T.T."/>
            <person name="Ussery D.W."/>
            <person name="D'Haeze W."/>
            <person name="Herder J.D."/>
            <person name="Gevers D."/>
            <person name="Vereecke D."/>
            <person name="Holsters M."/>
            <person name="Oyaizu H."/>
        </authorList>
    </citation>
    <scope>NUCLEOTIDE SEQUENCE [LARGE SCALE GENOMIC DNA]</scope>
    <source>
        <strain evidence="3">ATCC 43989 / DSM 5975 / JCM 20966 / LMG 6465 / NBRC 14845 / NCIMB 13405 / ORS 571</strain>
    </source>
</reference>
<organism evidence="2 3">
    <name type="scientific">Azorhizobium caulinodans (strain ATCC 43989 / DSM 5975 / JCM 20966 / LMG 6465 / NBRC 14845 / NCIMB 13405 / ORS 571)</name>
    <dbReference type="NCBI Taxonomy" id="438753"/>
    <lineage>
        <taxon>Bacteria</taxon>
        <taxon>Pseudomonadati</taxon>
        <taxon>Pseudomonadota</taxon>
        <taxon>Alphaproteobacteria</taxon>
        <taxon>Hyphomicrobiales</taxon>
        <taxon>Xanthobacteraceae</taxon>
        <taxon>Azorhizobium</taxon>
    </lineage>
</organism>
<evidence type="ECO:0000256" key="1">
    <source>
        <dbReference type="SAM" id="Phobius"/>
    </source>
</evidence>
<reference evidence="2 3" key="1">
    <citation type="journal article" date="2007" name="Appl. Environ. Microbiol.">
        <title>Rhizobial factors required for stem nodule maturation and maintenance in Sesbania rostrata-Azorhizobium caulinodans ORS571 symbiosis.</title>
        <authorList>
            <person name="Suzuki S."/>
            <person name="Aono T."/>
            <person name="Lee KB."/>
            <person name="Suzuki T."/>
            <person name="Liu CT."/>
            <person name="Miwa H."/>
            <person name="Wakao S."/>
            <person name="Iki T."/>
            <person name="Oyaizu H."/>
        </authorList>
    </citation>
    <scope>NUCLEOTIDE SEQUENCE [LARGE SCALE GENOMIC DNA]</scope>
    <source>
        <strain evidence="3">ATCC 43989 / DSM 5975 / JCM 20966 / LMG 6465 / NBRC 14845 / NCIMB 13405 / ORS 571</strain>
    </source>
</reference>
<proteinExistence type="predicted"/>
<dbReference type="EMBL" id="AP009384">
    <property type="protein sequence ID" value="BAF90516.1"/>
    <property type="molecule type" value="Genomic_DNA"/>
</dbReference>
<dbReference type="RefSeq" id="WP_012173037.1">
    <property type="nucleotide sequence ID" value="NC_009937.1"/>
</dbReference>
<keyword evidence="1" id="KW-1133">Transmembrane helix</keyword>
<keyword evidence="3" id="KW-1185">Reference proteome</keyword>
<gene>
    <name evidence="2" type="ordered locus">AZC_4518</name>
</gene>
<evidence type="ECO:0000313" key="3">
    <source>
        <dbReference type="Proteomes" id="UP000000270"/>
    </source>
</evidence>
<dbReference type="eggNOG" id="ENOG502ZRNP">
    <property type="taxonomic scope" value="Bacteria"/>
</dbReference>
<dbReference type="STRING" id="438753.AZC_4518"/>
<dbReference type="AlphaFoldDB" id="A8HYZ7"/>
<reference evidence="3" key="2">
    <citation type="submission" date="2007-04" db="EMBL/GenBank/DDBJ databases">
        <title>Complete genome sequence of the nitrogen-fixing bacterium Azorhizobium caulinodans ORS571.</title>
        <authorList>
            <person name="Lee K.B."/>
            <person name="Backer P.D."/>
            <person name="Aono T."/>
            <person name="Liu C.T."/>
            <person name="Suzuki S."/>
            <person name="Suzuki T."/>
            <person name="Kaneko T."/>
            <person name="Yamada M."/>
            <person name="Tabata S."/>
            <person name="Kupfer D.M."/>
            <person name="Najar F.Z."/>
            <person name="Wiley G.B."/>
            <person name="Roe B."/>
            <person name="Binnewies T."/>
            <person name="Ussery D."/>
            <person name="Vereecke D."/>
            <person name="Gevers D."/>
            <person name="Holsters M."/>
            <person name="Oyaizu H."/>
        </authorList>
    </citation>
    <scope>NUCLEOTIDE SEQUENCE [LARGE SCALE GENOMIC DNA]</scope>
    <source>
        <strain evidence="3">ATCC 43989 / DSM 5975 / JCM 20966 / LMG 6465 / NBRC 14845 / NCIMB 13405 / ORS 571</strain>
    </source>
</reference>
<reference evidence="2 3" key="5">
    <citation type="journal article" date="2010" name="Appl. Environ. Microbiol.">
        <title>phrR-like gene praR of Azorhizobium caulinodans ORS571 is essential for symbiosis with Sesbania rostrata and is involved in expression of reb genes.</title>
        <authorList>
            <person name="Akiba N."/>
            <person name="Aono T."/>
            <person name="Toyazaki H."/>
            <person name="Sato S."/>
            <person name="Oyaizu H."/>
        </authorList>
    </citation>
    <scope>NUCLEOTIDE SEQUENCE [LARGE SCALE GENOMIC DNA]</scope>
    <source>
        <strain evidence="3">ATCC 43989 / DSM 5975 / JCM 20966 / LMG 6465 / NBRC 14845 / NCIMB 13405 / ORS 571</strain>
    </source>
</reference>
<name>A8HYZ7_AZOC5</name>
<evidence type="ECO:0000313" key="2">
    <source>
        <dbReference type="EMBL" id="BAF90516.1"/>
    </source>
</evidence>
<dbReference type="Proteomes" id="UP000000270">
    <property type="component" value="Chromosome"/>
</dbReference>
<keyword evidence="1" id="KW-0472">Membrane</keyword>
<sequence length="66" mass="6955">MTETSNDAQPPVPVHPEELKATWELNLGKLHMAASARCTPAGIVAAGVVATAILLATRALIRARRP</sequence>
<protein>
    <submittedName>
        <fullName evidence="2">Uncharacterized protein</fullName>
    </submittedName>
</protein>
<accession>A8HYZ7</accession>
<keyword evidence="1" id="KW-0812">Transmembrane</keyword>
<reference evidence="2 3" key="4">
    <citation type="journal article" date="2009" name="Appl. Environ. Microbiol.">
        <title>Comparative genome-wide transcriptional profiling of Azorhizobium caulinodans ORS571 grown under free-living and symbiotic conditions.</title>
        <authorList>
            <person name="Tsukada S."/>
            <person name="Aono T."/>
            <person name="Akiba N."/>
            <person name="Lee KB."/>
            <person name="Liu CT."/>
            <person name="Toyazaki H."/>
            <person name="Oyaizu H."/>
        </authorList>
    </citation>
    <scope>NUCLEOTIDE SEQUENCE [LARGE SCALE GENOMIC DNA]</scope>
    <source>
        <strain evidence="3">ATCC 43989 / DSM 5975 / JCM 20966 / LMG 6465 / NBRC 14845 / NCIMB 13405 / ORS 571</strain>
    </source>
</reference>
<reference evidence="2 3" key="6">
    <citation type="journal article" date="2011" name="Appl. Environ. Microbiol.">
        <title>Involvement of the azorhizobial chromosome partition gene (parA) in the onset of bacteroid differentiation during Sesbania rostrata stem nodule development.</title>
        <authorList>
            <person name="Liu CT."/>
            <person name="Lee KB."/>
            <person name="Wang YS."/>
            <person name="Peng MH."/>
            <person name="Lee KT."/>
            <person name="Suzuki S."/>
            <person name="Suzuki T."/>
            <person name="Oyaizu H."/>
        </authorList>
    </citation>
    <scope>NUCLEOTIDE SEQUENCE [LARGE SCALE GENOMIC DNA]</scope>
    <source>
        <strain evidence="3">ATCC 43989 / DSM 5975 / JCM 20966 / LMG 6465 / NBRC 14845 / NCIMB 13405 / ORS 571</strain>
    </source>
</reference>
<feature type="transmembrane region" description="Helical" evidence="1">
    <location>
        <begin position="41"/>
        <end position="61"/>
    </location>
</feature>